<dbReference type="Pfam" id="PF04940">
    <property type="entry name" value="BLUF"/>
    <property type="match status" value="1"/>
</dbReference>
<feature type="region of interest" description="Disordered" evidence="1">
    <location>
        <begin position="255"/>
        <end position="275"/>
    </location>
</feature>
<dbReference type="InterPro" id="IPR007024">
    <property type="entry name" value="BLUF_domain"/>
</dbReference>
<evidence type="ECO:0000259" key="2">
    <source>
        <dbReference type="SMART" id="SM01034"/>
    </source>
</evidence>
<dbReference type="OrthoDB" id="10418478at2759"/>
<dbReference type="AlphaFoldDB" id="A0A9W7AM58"/>
<protein>
    <recommendedName>
        <fullName evidence="2">BLUF domain-containing protein</fullName>
    </recommendedName>
</protein>
<keyword evidence="4" id="KW-1185">Reference proteome</keyword>
<feature type="domain" description="BLUF" evidence="2">
    <location>
        <begin position="64"/>
        <end position="187"/>
    </location>
</feature>
<organism evidence="3 4">
    <name type="scientific">Triparma strigata</name>
    <dbReference type="NCBI Taxonomy" id="1606541"/>
    <lineage>
        <taxon>Eukaryota</taxon>
        <taxon>Sar</taxon>
        <taxon>Stramenopiles</taxon>
        <taxon>Ochrophyta</taxon>
        <taxon>Bolidophyceae</taxon>
        <taxon>Parmales</taxon>
        <taxon>Triparmaceae</taxon>
        <taxon>Triparma</taxon>
    </lineage>
</organism>
<dbReference type="Proteomes" id="UP001165085">
    <property type="component" value="Unassembled WGS sequence"/>
</dbReference>
<reference evidence="4" key="1">
    <citation type="journal article" date="2023" name="Commun. Biol.">
        <title>Genome analysis of Parmales, the sister group of diatoms, reveals the evolutionary specialization of diatoms from phago-mixotrophs to photoautotrophs.</title>
        <authorList>
            <person name="Ban H."/>
            <person name="Sato S."/>
            <person name="Yoshikawa S."/>
            <person name="Yamada K."/>
            <person name="Nakamura Y."/>
            <person name="Ichinomiya M."/>
            <person name="Sato N."/>
            <person name="Blanc-Mathieu R."/>
            <person name="Endo H."/>
            <person name="Kuwata A."/>
            <person name="Ogata H."/>
        </authorList>
    </citation>
    <scope>NUCLEOTIDE SEQUENCE [LARGE SCALE GENOMIC DNA]</scope>
    <source>
        <strain evidence="4">NIES 3701</strain>
    </source>
</reference>
<dbReference type="SMART" id="SM01034">
    <property type="entry name" value="BLUF"/>
    <property type="match status" value="1"/>
</dbReference>
<proteinExistence type="predicted"/>
<gene>
    <name evidence="3" type="ORF">TrST_g2626</name>
</gene>
<accession>A0A9W7AM58</accession>
<dbReference type="GO" id="GO:0009882">
    <property type="term" value="F:blue light photoreceptor activity"/>
    <property type="evidence" value="ECO:0007669"/>
    <property type="project" value="InterPro"/>
</dbReference>
<dbReference type="EMBL" id="BRXY01000143">
    <property type="protein sequence ID" value="GMH70854.1"/>
    <property type="molecule type" value="Genomic_DNA"/>
</dbReference>
<dbReference type="InterPro" id="IPR036046">
    <property type="entry name" value="Acylphosphatase-like_dom_sf"/>
</dbReference>
<name>A0A9W7AM58_9STRA</name>
<sequence>MSLAAPLFPSAGAGAFGEQDLLKQPSPPLEPPRSNRRSRLPTIWTLQSSLPLQKTIPLSQSNPLTRLVYTSVLNPKFTPSGEKFDNVPAIQSFVNKANERNPHMNIGGWLYVDESVSYCEQVLEGPRSSVERLFYGRRVTDKNGSLKGKDSWVGGICGDPAHTVKKVFQMEVEEGGQRVYEHWGMSWAITNIRDDSNGGSSRRLAKIEAKQPVYGKWLSTGKDEELVEDCDGREEVVWNGKGERVEPEEGDVVEADGVEEGGGGRRLRIGSIGTK</sequence>
<dbReference type="SUPFAM" id="SSF54975">
    <property type="entry name" value="Acylphosphatase/BLUF domain-like"/>
    <property type="match status" value="1"/>
</dbReference>
<evidence type="ECO:0000256" key="1">
    <source>
        <dbReference type="SAM" id="MobiDB-lite"/>
    </source>
</evidence>
<evidence type="ECO:0000313" key="4">
    <source>
        <dbReference type="Proteomes" id="UP001165085"/>
    </source>
</evidence>
<evidence type="ECO:0000313" key="3">
    <source>
        <dbReference type="EMBL" id="GMH70854.1"/>
    </source>
</evidence>
<feature type="region of interest" description="Disordered" evidence="1">
    <location>
        <begin position="18"/>
        <end position="38"/>
    </location>
</feature>
<dbReference type="Gene3D" id="3.30.70.100">
    <property type="match status" value="1"/>
</dbReference>
<comment type="caution">
    <text evidence="3">The sequence shown here is derived from an EMBL/GenBank/DDBJ whole genome shotgun (WGS) entry which is preliminary data.</text>
</comment>
<dbReference type="GO" id="GO:0071949">
    <property type="term" value="F:FAD binding"/>
    <property type="evidence" value="ECO:0007669"/>
    <property type="project" value="InterPro"/>
</dbReference>